<evidence type="ECO:0000313" key="3">
    <source>
        <dbReference type="Proteomes" id="UP000824023"/>
    </source>
</evidence>
<protein>
    <submittedName>
        <fullName evidence="2">CDP-alcohol phosphatidyltransferase family protein</fullName>
    </submittedName>
</protein>
<dbReference type="EMBL" id="DXCK01000076">
    <property type="protein sequence ID" value="HIZ01689.1"/>
    <property type="molecule type" value="Genomic_DNA"/>
</dbReference>
<feature type="transmembrane region" description="Helical" evidence="1">
    <location>
        <begin position="122"/>
        <end position="141"/>
    </location>
</feature>
<feature type="transmembrane region" description="Helical" evidence="1">
    <location>
        <begin position="189"/>
        <end position="211"/>
    </location>
</feature>
<dbReference type="GO" id="GO:0008654">
    <property type="term" value="P:phospholipid biosynthetic process"/>
    <property type="evidence" value="ECO:0007669"/>
    <property type="project" value="InterPro"/>
</dbReference>
<reference evidence="2" key="2">
    <citation type="submission" date="2021-04" db="EMBL/GenBank/DDBJ databases">
        <authorList>
            <person name="Gilroy R."/>
        </authorList>
    </citation>
    <scope>NUCLEOTIDE SEQUENCE</scope>
    <source>
        <strain evidence="2">ChiHjej12B11-24981</strain>
    </source>
</reference>
<comment type="caution">
    <text evidence="2">The sequence shown here is derived from an EMBL/GenBank/DDBJ whole genome shotgun (WGS) entry which is preliminary data.</text>
</comment>
<feature type="transmembrane region" description="Helical" evidence="1">
    <location>
        <begin position="161"/>
        <end position="177"/>
    </location>
</feature>
<dbReference type="Proteomes" id="UP000824023">
    <property type="component" value="Unassembled WGS sequence"/>
</dbReference>
<keyword evidence="1" id="KW-0472">Membrane</keyword>
<keyword evidence="1" id="KW-0812">Transmembrane</keyword>
<organism evidence="2 3">
    <name type="scientific">Candidatus Bacteroides merdipullorum</name>
    <dbReference type="NCBI Taxonomy" id="2838474"/>
    <lineage>
        <taxon>Bacteria</taxon>
        <taxon>Pseudomonadati</taxon>
        <taxon>Bacteroidota</taxon>
        <taxon>Bacteroidia</taxon>
        <taxon>Bacteroidales</taxon>
        <taxon>Bacteroidaceae</taxon>
        <taxon>Bacteroides</taxon>
    </lineage>
</organism>
<name>A0A9D2CXK1_9BACE</name>
<dbReference type="InterPro" id="IPR000462">
    <property type="entry name" value="CDP-OH_P_trans"/>
</dbReference>
<dbReference type="AlphaFoldDB" id="A0A9D2CXK1"/>
<dbReference type="GO" id="GO:0016020">
    <property type="term" value="C:membrane"/>
    <property type="evidence" value="ECO:0007669"/>
    <property type="project" value="InterPro"/>
</dbReference>
<dbReference type="GO" id="GO:0016780">
    <property type="term" value="F:phosphotransferase activity, for other substituted phosphate groups"/>
    <property type="evidence" value="ECO:0007669"/>
    <property type="project" value="InterPro"/>
</dbReference>
<gene>
    <name evidence="2" type="ORF">H9819_05455</name>
</gene>
<feature type="transmembrane region" description="Helical" evidence="1">
    <location>
        <begin position="96"/>
        <end position="116"/>
    </location>
</feature>
<accession>A0A9D2CXK1</accession>
<proteinExistence type="predicted"/>
<reference evidence="2" key="1">
    <citation type="journal article" date="2021" name="PeerJ">
        <title>Extensive microbial diversity within the chicken gut microbiome revealed by metagenomics and culture.</title>
        <authorList>
            <person name="Gilroy R."/>
            <person name="Ravi A."/>
            <person name="Getino M."/>
            <person name="Pursley I."/>
            <person name="Horton D.L."/>
            <person name="Alikhan N.F."/>
            <person name="Baker D."/>
            <person name="Gharbi K."/>
            <person name="Hall N."/>
            <person name="Watson M."/>
            <person name="Adriaenssens E.M."/>
            <person name="Foster-Nyarko E."/>
            <person name="Jarju S."/>
            <person name="Secka A."/>
            <person name="Antonio M."/>
            <person name="Oren A."/>
            <person name="Chaudhuri R.R."/>
            <person name="La Ragione R."/>
            <person name="Hildebrand F."/>
            <person name="Pallen M.J."/>
        </authorList>
    </citation>
    <scope>NUCLEOTIDE SEQUENCE</scope>
    <source>
        <strain evidence="2">ChiHjej12B11-24981</strain>
    </source>
</reference>
<evidence type="ECO:0000313" key="2">
    <source>
        <dbReference type="EMBL" id="HIZ01689.1"/>
    </source>
</evidence>
<feature type="transmembrane region" description="Helical" evidence="1">
    <location>
        <begin position="37"/>
        <end position="58"/>
    </location>
</feature>
<evidence type="ECO:0000256" key="1">
    <source>
        <dbReference type="SAM" id="Phobius"/>
    </source>
</evidence>
<dbReference type="Pfam" id="PF01066">
    <property type="entry name" value="CDP-OH_P_transf"/>
    <property type="match status" value="1"/>
</dbReference>
<dbReference type="InterPro" id="IPR043130">
    <property type="entry name" value="CDP-OH_PTrfase_TM_dom"/>
</dbReference>
<sequence>MGKELSARIQTSILNAAEKKALVWLAERQPRWVTSDLLTYVGVLGAVVCAVGCVLSNINVNYLWISSLGLVINWYGDSLDGTLARVRHTQRPLYGFFIDHTLDAITICIMCIGFGLSPAFRLDVTLLVLAGYLVLSIYTYICTILKDEFRLTYSSFGPTEFRLVVIILNTIYMYVPGSSNRYMVWGCDFGVFDFIGLAIAAFLFIIHLCQFAKDRKTLSMRDPLKPYHPEDKE</sequence>
<dbReference type="Gene3D" id="1.20.120.1760">
    <property type="match status" value="1"/>
</dbReference>
<keyword evidence="1" id="KW-1133">Transmembrane helix</keyword>